<dbReference type="eggNOG" id="ENOG502RXDU">
    <property type="taxonomic scope" value="Eukaryota"/>
</dbReference>
<dbReference type="InterPro" id="IPR032852">
    <property type="entry name" value="ALKBH2"/>
</dbReference>
<name>K2RR41_MACPH</name>
<evidence type="ECO:0000256" key="1">
    <source>
        <dbReference type="PIRSR" id="PIRSR632852-1"/>
    </source>
</evidence>
<dbReference type="GO" id="GO:0008198">
    <property type="term" value="F:ferrous iron binding"/>
    <property type="evidence" value="ECO:0007669"/>
    <property type="project" value="TreeGrafter"/>
</dbReference>
<dbReference type="InParanoid" id="K2RR41"/>
<proteinExistence type="predicted"/>
<evidence type="ECO:0000259" key="3">
    <source>
        <dbReference type="PROSITE" id="PS51471"/>
    </source>
</evidence>
<accession>K2RR41</accession>
<dbReference type="STRING" id="1126212.K2RR41"/>
<feature type="compositionally biased region" description="Basic and acidic residues" evidence="2">
    <location>
        <begin position="826"/>
        <end position="837"/>
    </location>
</feature>
<dbReference type="Proteomes" id="UP000007129">
    <property type="component" value="Unassembled WGS sequence"/>
</dbReference>
<reference evidence="4 5" key="1">
    <citation type="journal article" date="2012" name="BMC Genomics">
        <title>Tools to kill: Genome of one of the most destructive plant pathogenic fungi Macrophomina phaseolina.</title>
        <authorList>
            <person name="Islam M.S."/>
            <person name="Haque M.S."/>
            <person name="Islam M.M."/>
            <person name="Emdad E.M."/>
            <person name="Halim A."/>
            <person name="Hossen Q.M.M."/>
            <person name="Hossain M.Z."/>
            <person name="Ahmed B."/>
            <person name="Rahim S."/>
            <person name="Rahman M.S."/>
            <person name="Alam M.M."/>
            <person name="Hou S."/>
            <person name="Wan X."/>
            <person name="Saito J.A."/>
            <person name="Alam M."/>
        </authorList>
    </citation>
    <scope>NUCLEOTIDE SEQUENCE [LARGE SCALE GENOMIC DNA]</scope>
    <source>
        <strain evidence="4 5">MS6</strain>
    </source>
</reference>
<evidence type="ECO:0000256" key="2">
    <source>
        <dbReference type="SAM" id="MobiDB-lite"/>
    </source>
</evidence>
<dbReference type="GO" id="GO:0006307">
    <property type="term" value="P:DNA alkylation repair"/>
    <property type="evidence" value="ECO:0007669"/>
    <property type="project" value="TreeGrafter"/>
</dbReference>
<dbReference type="InterPro" id="IPR037151">
    <property type="entry name" value="AlkB-like_sf"/>
</dbReference>
<evidence type="ECO:0000313" key="4">
    <source>
        <dbReference type="EMBL" id="EKG15227.1"/>
    </source>
</evidence>
<sequence length="850" mass="93878">MPTPPSLSSTRINSSLDESDSELSSVPGDLSDNSSDFESEPARKNKKTESSTPARRSQRARKPLTKTLDALSSGDKVANPNDVTLKFSPDKLDELKRILQHNPHGSLPSPPETPKNARKKGRLTGLLDGIAVSQKAPASSGKRKRGIGEKSNASSPAPASVEATREATALVDGPTRSEPLHASSTPDPISDDLIPLIEVSKQLVALSSCAIESKPAPVGKPDVWADGRQALCESLPYYRSYQSAGYCTAGFARSFMFDQEGSPRDYIDSEVVIARSGGGLSRDKISGKMARQADQTEGSQVRSVRNSMEQFHPVAILCGNRNLQSPSRMPHVYNVLDWFKPTQIWFEKVNGMINIRYRFEKLCKDKPSWWASSRGPEPTGIGDQLPPNIQTCSHCQQTSQQVYLQGWMCLRPECPQFWKLNSGNEPQEAGLLYDPRFLKQHTPWPHSSAPQPLRPEHFSLGPTPMLGEDVSWAAAKGLVCPKCGRCNSREAWEGWECGSATCDFSYSLPHANVPPQALHDMYNPVASGYATSRDLFSPILPLQVQFAHNYRINYFTIPGIEGFVAHFIANKTINAEPGGPDDMWTEMQTADLGLRRRPLGCSALQGPMLTQHFCVNYGMPYKFIAATASRDFTDAAQAINTTRSRLNWAARHCVGPERHKPETEFNELLVLGYFERQKIDYHDDGEYGLGPTIATLSLGAPASMKIRLKAKHHNGVSKGGAYVNRPPVPGCFKYEVRKTAHDELGRLKLEDDEAYRARLKSLPSELGLQTKGNAKDVLNMHLGHGDIVVMHGAKIQEYYEHAVDPVGKLRFALTCRYIDPESLKPEDRPVYEVKPDTGEYDGSRLPAVAD</sequence>
<feature type="region of interest" description="Disordered" evidence="2">
    <location>
        <begin position="1"/>
        <end position="187"/>
    </location>
</feature>
<feature type="domain" description="Fe2OG dioxygenase" evidence="3">
    <location>
        <begin position="664"/>
        <end position="819"/>
    </location>
</feature>
<feature type="compositionally biased region" description="Polar residues" evidence="2">
    <location>
        <begin position="1"/>
        <end position="13"/>
    </location>
</feature>
<dbReference type="PANTHER" id="PTHR31573:SF4">
    <property type="entry name" value="FE2OG DIOXYGENASE DOMAIN-CONTAINING PROTEIN"/>
    <property type="match status" value="1"/>
</dbReference>
<evidence type="ECO:0000313" key="5">
    <source>
        <dbReference type="Proteomes" id="UP000007129"/>
    </source>
</evidence>
<feature type="region of interest" description="Disordered" evidence="2">
    <location>
        <begin position="826"/>
        <end position="850"/>
    </location>
</feature>
<dbReference type="InterPro" id="IPR027450">
    <property type="entry name" value="AlkB-like"/>
</dbReference>
<feature type="binding site" evidence="1">
    <location>
        <position position="801"/>
    </location>
    <ligand>
        <name>2-oxoglutarate</name>
        <dbReference type="ChEBI" id="CHEBI:16810"/>
    </ligand>
</feature>
<feature type="compositionally biased region" description="Basic and acidic residues" evidence="2">
    <location>
        <begin position="40"/>
        <end position="49"/>
    </location>
</feature>
<dbReference type="GO" id="GO:0035516">
    <property type="term" value="F:broad specificity oxidative DNA demethylase activity"/>
    <property type="evidence" value="ECO:0007669"/>
    <property type="project" value="TreeGrafter"/>
</dbReference>
<dbReference type="OrthoDB" id="2163491at2759"/>
<comment type="caution">
    <text evidence="4">The sequence shown here is derived from an EMBL/GenBank/DDBJ whole genome shotgun (WGS) entry which is preliminary data.</text>
</comment>
<feature type="binding site" evidence="1">
    <location>
        <position position="673"/>
    </location>
    <ligand>
        <name>2-oxoglutarate</name>
        <dbReference type="ChEBI" id="CHEBI:16810"/>
    </ligand>
</feature>
<organism evidence="4 5">
    <name type="scientific">Macrophomina phaseolina (strain MS6)</name>
    <name type="common">Charcoal rot fungus</name>
    <dbReference type="NCBI Taxonomy" id="1126212"/>
    <lineage>
        <taxon>Eukaryota</taxon>
        <taxon>Fungi</taxon>
        <taxon>Dikarya</taxon>
        <taxon>Ascomycota</taxon>
        <taxon>Pezizomycotina</taxon>
        <taxon>Dothideomycetes</taxon>
        <taxon>Dothideomycetes incertae sedis</taxon>
        <taxon>Botryosphaeriales</taxon>
        <taxon>Botryosphaeriaceae</taxon>
        <taxon>Macrophomina</taxon>
    </lineage>
</organism>
<dbReference type="EMBL" id="AHHD01000323">
    <property type="protein sequence ID" value="EKG15227.1"/>
    <property type="molecule type" value="Genomic_DNA"/>
</dbReference>
<dbReference type="SUPFAM" id="SSF51197">
    <property type="entry name" value="Clavaminate synthase-like"/>
    <property type="match status" value="1"/>
</dbReference>
<dbReference type="PANTHER" id="PTHR31573">
    <property type="entry name" value="ALPHA-KETOGLUTARATE-DEPENDENT DIOXYGENASE ALKB HOMOLOG 2"/>
    <property type="match status" value="1"/>
</dbReference>
<dbReference type="InterPro" id="IPR005123">
    <property type="entry name" value="Oxoglu/Fe-dep_dioxygenase_dom"/>
</dbReference>
<dbReference type="VEuPathDB" id="FungiDB:MPH_07561"/>
<dbReference type="PROSITE" id="PS51471">
    <property type="entry name" value="FE2OG_OXY"/>
    <property type="match status" value="1"/>
</dbReference>
<dbReference type="GO" id="GO:0051747">
    <property type="term" value="F:cytosine C-5 DNA demethylase activity"/>
    <property type="evidence" value="ECO:0007669"/>
    <property type="project" value="TreeGrafter"/>
</dbReference>
<protein>
    <submittedName>
        <fullName evidence="4">Oxoglutarate/iron-dependent oxygenase</fullName>
    </submittedName>
</protein>
<dbReference type="Gene3D" id="2.60.120.590">
    <property type="entry name" value="Alpha-ketoglutarate-dependent dioxygenase AlkB-like"/>
    <property type="match status" value="1"/>
</dbReference>
<dbReference type="HOGENOM" id="CLU_012627_0_1_1"/>
<dbReference type="AlphaFoldDB" id="K2RR41"/>
<feature type="binding site" evidence="1">
    <location>
        <position position="682"/>
    </location>
    <ligand>
        <name>2-oxoglutarate</name>
        <dbReference type="ChEBI" id="CHEBI:16810"/>
    </ligand>
</feature>
<gene>
    <name evidence="4" type="ORF">MPH_07561</name>
</gene>
<feature type="compositionally biased region" description="Basic and acidic residues" evidence="2">
    <location>
        <begin position="88"/>
        <end position="97"/>
    </location>
</feature>
<dbReference type="Pfam" id="PF13532">
    <property type="entry name" value="2OG-FeII_Oxy_2"/>
    <property type="match status" value="1"/>
</dbReference>